<name>A0A2M7BYG3_9BACT</name>
<proteinExistence type="predicted"/>
<dbReference type="Gene3D" id="3.40.630.30">
    <property type="match status" value="1"/>
</dbReference>
<dbReference type="EMBL" id="PEUV01000023">
    <property type="protein sequence ID" value="PIV12707.1"/>
    <property type="molecule type" value="Genomic_DNA"/>
</dbReference>
<gene>
    <name evidence="1" type="ORF">COS47_01100</name>
</gene>
<dbReference type="InterPro" id="IPR016181">
    <property type="entry name" value="Acyl_CoA_acyltransferase"/>
</dbReference>
<reference evidence="2" key="1">
    <citation type="submission" date="2017-09" db="EMBL/GenBank/DDBJ databases">
        <title>Depth-based differentiation of microbial function through sediment-hosted aquifers and enrichment of novel symbionts in the deep terrestrial subsurface.</title>
        <authorList>
            <person name="Probst A.J."/>
            <person name="Ladd B."/>
            <person name="Jarett J.K."/>
            <person name="Geller-Mcgrath D.E."/>
            <person name="Sieber C.M.K."/>
            <person name="Emerson J.B."/>
            <person name="Anantharaman K."/>
            <person name="Thomas B.C."/>
            <person name="Malmstrom R."/>
            <person name="Stieglmeier M."/>
            <person name="Klingl A."/>
            <person name="Woyke T."/>
            <person name="Ryan C.M."/>
            <person name="Banfield J.F."/>
        </authorList>
    </citation>
    <scope>NUCLEOTIDE SEQUENCE [LARGE SCALE GENOMIC DNA]</scope>
</reference>
<comment type="caution">
    <text evidence="1">The sequence shown here is derived from an EMBL/GenBank/DDBJ whole genome shotgun (WGS) entry which is preliminary data.</text>
</comment>
<dbReference type="GO" id="GO:0016740">
    <property type="term" value="F:transferase activity"/>
    <property type="evidence" value="ECO:0007669"/>
    <property type="project" value="UniProtKB-KW"/>
</dbReference>
<evidence type="ECO:0000313" key="2">
    <source>
        <dbReference type="Proteomes" id="UP000230324"/>
    </source>
</evidence>
<dbReference type="AlphaFoldDB" id="A0A2M7BYG3"/>
<protein>
    <submittedName>
        <fullName evidence="1">GNAT family N-acetyltransferase</fullName>
    </submittedName>
</protein>
<feature type="non-terminal residue" evidence="1">
    <location>
        <position position="1"/>
    </location>
</feature>
<dbReference type="Proteomes" id="UP000230324">
    <property type="component" value="Unassembled WGS sequence"/>
</dbReference>
<sequence>LKPKIIRLSVFPTNKAAIGLYKKLGFKKVAKISKQIQYKGKLVDEIIMLLKV</sequence>
<evidence type="ECO:0000313" key="1">
    <source>
        <dbReference type="EMBL" id="PIV12707.1"/>
    </source>
</evidence>
<dbReference type="SUPFAM" id="SSF55729">
    <property type="entry name" value="Acyl-CoA N-acyltransferases (Nat)"/>
    <property type="match status" value="1"/>
</dbReference>
<organism evidence="1 2">
    <name type="scientific">Candidatus Nealsonbacteria bacterium CG03_land_8_20_14_0_80_36_12</name>
    <dbReference type="NCBI Taxonomy" id="1974701"/>
    <lineage>
        <taxon>Bacteria</taxon>
        <taxon>Candidatus Nealsoniibacteriota</taxon>
    </lineage>
</organism>
<accession>A0A2M7BYG3</accession>
<keyword evidence="1" id="KW-0808">Transferase</keyword>